<accession>A0A6B0S7P3</accession>
<evidence type="ECO:0000256" key="1">
    <source>
        <dbReference type="SAM" id="MobiDB-lite"/>
    </source>
</evidence>
<evidence type="ECO:0000313" key="2">
    <source>
        <dbReference type="EMBL" id="MXQ98648.1"/>
    </source>
</evidence>
<dbReference type="EMBL" id="VBQZ03000260">
    <property type="protein sequence ID" value="MXQ98648.1"/>
    <property type="molecule type" value="Genomic_DNA"/>
</dbReference>
<protein>
    <submittedName>
        <fullName evidence="2">Uncharacterized protein</fullName>
    </submittedName>
</protein>
<proteinExistence type="predicted"/>
<keyword evidence="3" id="KW-1185">Reference proteome</keyword>
<dbReference type="Proteomes" id="UP000322234">
    <property type="component" value="Unassembled WGS sequence"/>
</dbReference>
<organism evidence="2 3">
    <name type="scientific">Bos mutus</name>
    <name type="common">wild yak</name>
    <dbReference type="NCBI Taxonomy" id="72004"/>
    <lineage>
        <taxon>Eukaryota</taxon>
        <taxon>Metazoa</taxon>
        <taxon>Chordata</taxon>
        <taxon>Craniata</taxon>
        <taxon>Vertebrata</taxon>
        <taxon>Euteleostomi</taxon>
        <taxon>Mammalia</taxon>
        <taxon>Eutheria</taxon>
        <taxon>Laurasiatheria</taxon>
        <taxon>Artiodactyla</taxon>
        <taxon>Ruminantia</taxon>
        <taxon>Pecora</taxon>
        <taxon>Bovidae</taxon>
        <taxon>Bovinae</taxon>
        <taxon>Bos</taxon>
    </lineage>
</organism>
<gene>
    <name evidence="2" type="ORF">E5288_WYG020118</name>
</gene>
<dbReference type="AlphaFoldDB" id="A0A6B0S7P3"/>
<reference evidence="2" key="1">
    <citation type="submission" date="2019-10" db="EMBL/GenBank/DDBJ databases">
        <title>The sequence and de novo assembly of the wild yak genome.</title>
        <authorList>
            <person name="Liu Y."/>
        </authorList>
    </citation>
    <scope>NUCLEOTIDE SEQUENCE [LARGE SCALE GENOMIC DNA]</scope>
    <source>
        <strain evidence="2">WY2019</strain>
    </source>
</reference>
<sequence>MRRWASSCGVTAEVKPTSSSEKGGKKESLADGPAAVSQGQGDDEQVFQKGQRLSDKEHCEGEELVTPRSMNQPHPRTRSEGVRSAGSVCSLRAELLVWF</sequence>
<evidence type="ECO:0000313" key="3">
    <source>
        <dbReference type="Proteomes" id="UP000322234"/>
    </source>
</evidence>
<name>A0A6B0S7P3_9CETA</name>
<feature type="compositionally biased region" description="Basic and acidic residues" evidence="1">
    <location>
        <begin position="52"/>
        <end position="61"/>
    </location>
</feature>
<comment type="caution">
    <text evidence="2">The sequence shown here is derived from an EMBL/GenBank/DDBJ whole genome shotgun (WGS) entry which is preliminary data.</text>
</comment>
<feature type="region of interest" description="Disordered" evidence="1">
    <location>
        <begin position="1"/>
        <end position="84"/>
    </location>
</feature>